<dbReference type="PANTHER" id="PTHR32294">
    <property type="entry name" value="DNA POLYMERASE III SUBUNIT ALPHA"/>
    <property type="match status" value="1"/>
</dbReference>
<gene>
    <name evidence="3" type="ORF">METZ01_LOCUS348555</name>
</gene>
<evidence type="ECO:0000259" key="2">
    <source>
        <dbReference type="Pfam" id="PF17657"/>
    </source>
</evidence>
<dbReference type="Gene3D" id="1.10.150.870">
    <property type="match status" value="1"/>
</dbReference>
<sequence>PLQSNMVHPYLLRREGRNPTTYLHSLLKPALKETLGVILFQEQVLKIARDLAGFTPGEGELLRRALRHKHTKEQIKHFHTRFIDGAQSRGVSTFIANQIFDQLKSFGGYSFSKAHAAAFAVITYWSAWIRCHHPTEFFIGVLRNQPMGFYPEHVVISDARRIGVRFLPVDLRYSKARSTLQSGKIRLGLKTIRGFGTEHINLLLQERKLAPFQSLPNLIQRMKFPRPLMESIVLSGALDYLHPKKHRRQILWELTDAYQTTPRLNDLKLTISGEQVALKPMTPEQKFASEFNATQVSIDNHPTYLYRDALSHHKTILVSQLH</sequence>
<dbReference type="PANTHER" id="PTHR32294:SF4">
    <property type="entry name" value="ERROR-PRONE DNA POLYMERASE"/>
    <property type="match status" value="1"/>
</dbReference>
<dbReference type="Pfam" id="PF14579">
    <property type="entry name" value="HHH_6"/>
    <property type="match status" value="1"/>
</dbReference>
<evidence type="ECO:0000313" key="3">
    <source>
        <dbReference type="EMBL" id="SVC95701.1"/>
    </source>
</evidence>
<reference evidence="3" key="1">
    <citation type="submission" date="2018-05" db="EMBL/GenBank/DDBJ databases">
        <authorList>
            <person name="Lanie J.A."/>
            <person name="Ng W.-L."/>
            <person name="Kazmierczak K.M."/>
            <person name="Andrzejewski T.M."/>
            <person name="Davidsen T.M."/>
            <person name="Wayne K.J."/>
            <person name="Tettelin H."/>
            <person name="Glass J.I."/>
            <person name="Rusch D."/>
            <person name="Podicherti R."/>
            <person name="Tsui H.-C.T."/>
            <person name="Winkler M.E."/>
        </authorList>
    </citation>
    <scope>NUCLEOTIDE SEQUENCE</scope>
</reference>
<protein>
    <recommendedName>
        <fullName evidence="4">DNA-directed DNA polymerase</fullName>
    </recommendedName>
</protein>
<proteinExistence type="predicted"/>
<dbReference type="InterPro" id="IPR029460">
    <property type="entry name" value="DNAPol_HHH"/>
</dbReference>
<dbReference type="InterPro" id="IPR004805">
    <property type="entry name" value="DnaE2/DnaE/PolC"/>
</dbReference>
<name>A0A382RGH2_9ZZZZ</name>
<feature type="non-terminal residue" evidence="3">
    <location>
        <position position="322"/>
    </location>
</feature>
<dbReference type="GO" id="GO:0006260">
    <property type="term" value="P:DNA replication"/>
    <property type="evidence" value="ECO:0007669"/>
    <property type="project" value="InterPro"/>
</dbReference>
<dbReference type="GO" id="GO:0008408">
    <property type="term" value="F:3'-5' exonuclease activity"/>
    <property type="evidence" value="ECO:0007669"/>
    <property type="project" value="InterPro"/>
</dbReference>
<evidence type="ECO:0000259" key="1">
    <source>
        <dbReference type="Pfam" id="PF14579"/>
    </source>
</evidence>
<accession>A0A382RGH2</accession>
<dbReference type="Pfam" id="PF17657">
    <property type="entry name" value="DNA_pol3_finger"/>
    <property type="match status" value="1"/>
</dbReference>
<feature type="domain" description="DNA polymerase III alpha subunit finger" evidence="2">
    <location>
        <begin position="1"/>
        <end position="89"/>
    </location>
</feature>
<dbReference type="EMBL" id="UINC01120911">
    <property type="protein sequence ID" value="SVC95701.1"/>
    <property type="molecule type" value="Genomic_DNA"/>
</dbReference>
<dbReference type="InterPro" id="IPR040982">
    <property type="entry name" value="DNA_pol3_finger"/>
</dbReference>
<feature type="non-terminal residue" evidence="3">
    <location>
        <position position="1"/>
    </location>
</feature>
<feature type="domain" description="DNA polymerase helix-hairpin-helix motif" evidence="1">
    <location>
        <begin position="163"/>
        <end position="248"/>
    </location>
</feature>
<dbReference type="AlphaFoldDB" id="A0A382RGH2"/>
<evidence type="ECO:0008006" key="4">
    <source>
        <dbReference type="Google" id="ProtNLM"/>
    </source>
</evidence>
<organism evidence="3">
    <name type="scientific">marine metagenome</name>
    <dbReference type="NCBI Taxonomy" id="408172"/>
    <lineage>
        <taxon>unclassified sequences</taxon>
        <taxon>metagenomes</taxon>
        <taxon>ecological metagenomes</taxon>
    </lineage>
</organism>